<evidence type="ECO:0000313" key="2">
    <source>
        <dbReference type="RefSeq" id="XP_075095507.1"/>
    </source>
</evidence>
<keyword evidence="1" id="KW-1185">Reference proteome</keyword>
<gene>
    <name evidence="2" type="primary">LOC142173758</name>
</gene>
<sequence length="387" mass="44312">MPPMIYAIFGGRERERDKMQRLGFAGNSHAWKYILKIRSSAEKHMVWQINSGSSSFWWDNWTLKGHLAGLVNTTRKSHKILVSEFITGGRWDVNKLKNVLPEHLINHILSLDIGTQDKEDKVYWDLTENGKYSNKTAWHLVRKSRPKQHHIGMGIRRNSTSINCSNKSVGMWKLAAINKAYPNCNLKLPWNSLCDTLVKMHPKQSFTLVQWQKAELGSFKLNTDGSFNKRDRSAGVGGALRRDNGDIIMAFSFPYSCDNHNLAEAYAPSFGITWYIQTGYTAFTLEMDSLLVVDMLRGEKETNYRMAKITEKITQMRRTTNININHCYREANQLADCLAKLATKAQNGAFFFSSQQLPKTAMGPFHLDKSQIPSIRIKYDKANFFVS</sequence>
<dbReference type="Proteomes" id="UP000790787">
    <property type="component" value="Chromosome 19"/>
</dbReference>
<organism evidence="1 2">
    <name type="scientific">Nicotiana tabacum</name>
    <name type="common">Common tobacco</name>
    <dbReference type="NCBI Taxonomy" id="4097"/>
    <lineage>
        <taxon>Eukaryota</taxon>
        <taxon>Viridiplantae</taxon>
        <taxon>Streptophyta</taxon>
        <taxon>Embryophyta</taxon>
        <taxon>Tracheophyta</taxon>
        <taxon>Spermatophyta</taxon>
        <taxon>Magnoliopsida</taxon>
        <taxon>eudicotyledons</taxon>
        <taxon>Gunneridae</taxon>
        <taxon>Pentapetalae</taxon>
        <taxon>asterids</taxon>
        <taxon>lamiids</taxon>
        <taxon>Solanales</taxon>
        <taxon>Solanaceae</taxon>
        <taxon>Nicotianoideae</taxon>
        <taxon>Nicotianeae</taxon>
        <taxon>Nicotiana</taxon>
    </lineage>
</organism>
<name>A0AC58TE77_TOBAC</name>
<dbReference type="RefSeq" id="XP_075095507.1">
    <property type="nucleotide sequence ID" value="XM_075239406.1"/>
</dbReference>
<accession>A0AC58TE77</accession>
<proteinExistence type="predicted"/>
<protein>
    <submittedName>
        <fullName evidence="2">Uncharacterized protein LOC142173758</fullName>
    </submittedName>
</protein>
<reference evidence="1" key="1">
    <citation type="journal article" date="2014" name="Nat. Commun.">
        <title>The tobacco genome sequence and its comparison with those of tomato and potato.</title>
        <authorList>
            <person name="Sierro N."/>
            <person name="Battey J.N."/>
            <person name="Ouadi S."/>
            <person name="Bakaher N."/>
            <person name="Bovet L."/>
            <person name="Willig A."/>
            <person name="Goepfert S."/>
            <person name="Peitsch M.C."/>
            <person name="Ivanov N.V."/>
        </authorList>
    </citation>
    <scope>NUCLEOTIDE SEQUENCE [LARGE SCALE GENOMIC DNA]</scope>
</reference>
<evidence type="ECO:0000313" key="1">
    <source>
        <dbReference type="Proteomes" id="UP000790787"/>
    </source>
</evidence>
<reference evidence="2" key="2">
    <citation type="submission" date="2025-08" db="UniProtKB">
        <authorList>
            <consortium name="RefSeq"/>
        </authorList>
    </citation>
    <scope>IDENTIFICATION</scope>
    <source>
        <tissue evidence="2">Leaf</tissue>
    </source>
</reference>